<dbReference type="SUPFAM" id="SSF51735">
    <property type="entry name" value="NAD(P)-binding Rossmann-fold domains"/>
    <property type="match status" value="1"/>
</dbReference>
<keyword evidence="2" id="KW-0560">Oxidoreductase</keyword>
<protein>
    <recommendedName>
        <fullName evidence="6">Short-chain alcohol dehydrogenase</fullName>
    </recommendedName>
</protein>
<dbReference type="HOGENOM" id="CLU_010194_2_3_5"/>
<dbReference type="Gene3D" id="3.40.50.720">
    <property type="entry name" value="NAD(P)-binding Rossmann-like Domain"/>
    <property type="match status" value="1"/>
</dbReference>
<evidence type="ECO:0000256" key="2">
    <source>
        <dbReference type="ARBA" id="ARBA00023002"/>
    </source>
</evidence>
<dbReference type="PANTHER" id="PTHR43008">
    <property type="entry name" value="BENZIL REDUCTASE"/>
    <property type="match status" value="1"/>
</dbReference>
<proteinExistence type="inferred from homology"/>
<dbReference type="PRINTS" id="PR00080">
    <property type="entry name" value="SDRFAMILY"/>
</dbReference>
<evidence type="ECO:0000313" key="5">
    <source>
        <dbReference type="Proteomes" id="UP000005092"/>
    </source>
</evidence>
<dbReference type="Pfam" id="PF00106">
    <property type="entry name" value="adh_short"/>
    <property type="match status" value="1"/>
</dbReference>
<dbReference type="CDD" id="cd05233">
    <property type="entry name" value="SDR_c"/>
    <property type="match status" value="1"/>
</dbReference>
<organism evidence="4 5">
    <name type="scientific">Rhizobium leguminosarum bv. trifolii WSM597</name>
    <dbReference type="NCBI Taxonomy" id="754764"/>
    <lineage>
        <taxon>Bacteria</taxon>
        <taxon>Pseudomonadati</taxon>
        <taxon>Pseudomonadota</taxon>
        <taxon>Alphaproteobacteria</taxon>
        <taxon>Hyphomicrobiales</taxon>
        <taxon>Rhizobiaceae</taxon>
        <taxon>Rhizobium/Agrobacterium group</taxon>
        <taxon>Rhizobium</taxon>
    </lineage>
</organism>
<evidence type="ECO:0000256" key="3">
    <source>
        <dbReference type="RuleBase" id="RU000363"/>
    </source>
</evidence>
<evidence type="ECO:0000313" key="4">
    <source>
        <dbReference type="EMBL" id="EJB05136.1"/>
    </source>
</evidence>
<dbReference type="GO" id="GO:0050664">
    <property type="term" value="F:oxidoreductase activity, acting on NAD(P)H, oxygen as acceptor"/>
    <property type="evidence" value="ECO:0007669"/>
    <property type="project" value="TreeGrafter"/>
</dbReference>
<gene>
    <name evidence="4" type="ORF">Rleg9DRAFT_4005</name>
</gene>
<dbReference type="AlphaFoldDB" id="I9X8A4"/>
<sequence length="318" mass="34357">MTQGQVLSRRRDSVDSAKAEPIFANVLAMIEEGLPVTNIQDIFKKSNVAVVTGGASGIGLAAAKYFAGRGMSVAIADLGGDRLAEAADELKAIAGEENVMAVETDVANRESLEALERAVLQRFGRVHVLMNNAGIGPETSIFSPQANWDHIFAVNLMGVINGTRTFGPKMLSHGEPGLIINTGSKQGITTPPGNPAYNISKAGVKVFTEALEHELRNIDGGKISAHLLIPGFVFTGLTKGDRAEKPAGAWTPEQTVDFMVESLERGDFYILCPDNDVARPVDERRMAWAAGDIIENRPPLSRWHKDYGDKFKAFLEQK</sequence>
<comment type="similarity">
    <text evidence="1 3">Belongs to the short-chain dehydrogenases/reductases (SDR) family.</text>
</comment>
<dbReference type="PANTHER" id="PTHR43008:SF7">
    <property type="entry name" value="SHORT CHAIN DEHYDROGENASE_REDUCTASE (AFU_ORTHOLOGUE AFUA_2G00830)"/>
    <property type="match status" value="1"/>
</dbReference>
<dbReference type="PRINTS" id="PR00081">
    <property type="entry name" value="GDHRDH"/>
</dbReference>
<reference evidence="4 5" key="1">
    <citation type="submission" date="2012-02" db="EMBL/GenBank/DDBJ databases">
        <title>Improved High-Quality Draft Sequence of Rhizobium leguminosarum bv. trifolii WSM597.</title>
        <authorList>
            <consortium name="US DOE Joint Genome Institute"/>
            <person name="Lucas S."/>
            <person name="Han J."/>
            <person name="Lapidus A."/>
            <person name="Cheng J.-F."/>
            <person name="Goodwin L."/>
            <person name="Pitluck S."/>
            <person name="Peters L."/>
            <person name="Ovchinnikova G."/>
            <person name="Held B."/>
            <person name="Detter J.C."/>
            <person name="Han C."/>
            <person name="Tapia R."/>
            <person name="Land M."/>
            <person name="Hauser L."/>
            <person name="Kyrpides N."/>
            <person name="Ivanova N."/>
            <person name="Pagani I."/>
            <person name="Brau L."/>
            <person name="Yates R."/>
            <person name="O'Hara G."/>
            <person name="Rui T."/>
            <person name="Howieson J."/>
            <person name="Reeve W."/>
            <person name="Woyke T."/>
        </authorList>
    </citation>
    <scope>NUCLEOTIDE SEQUENCE [LARGE SCALE GENOMIC DNA]</scope>
    <source>
        <strain evidence="4 5">WSM597</strain>
    </source>
</reference>
<dbReference type="InterPro" id="IPR036291">
    <property type="entry name" value="NAD(P)-bd_dom_sf"/>
</dbReference>
<evidence type="ECO:0008006" key="6">
    <source>
        <dbReference type="Google" id="ProtNLM"/>
    </source>
</evidence>
<dbReference type="InterPro" id="IPR002347">
    <property type="entry name" value="SDR_fam"/>
</dbReference>
<dbReference type="EMBL" id="JH719381">
    <property type="protein sequence ID" value="EJB05136.1"/>
    <property type="molecule type" value="Genomic_DNA"/>
</dbReference>
<accession>I9X8A4</accession>
<evidence type="ECO:0000256" key="1">
    <source>
        <dbReference type="ARBA" id="ARBA00006484"/>
    </source>
</evidence>
<dbReference type="Proteomes" id="UP000005092">
    <property type="component" value="Unassembled WGS sequence"/>
</dbReference>
<name>I9X8A4_RHILT</name>